<feature type="transmembrane region" description="Helical" evidence="2">
    <location>
        <begin position="12"/>
        <end position="28"/>
    </location>
</feature>
<dbReference type="RefSeq" id="XP_066718932.1">
    <property type="nucleotide sequence ID" value="XM_066854654.1"/>
</dbReference>
<feature type="region of interest" description="Disordered" evidence="1">
    <location>
        <begin position="140"/>
        <end position="160"/>
    </location>
</feature>
<comment type="caution">
    <text evidence="3">The sequence shown here is derived from an EMBL/GenBank/DDBJ whole genome shotgun (WGS) entry which is preliminary data.</text>
</comment>
<keyword evidence="2" id="KW-0812">Transmembrane</keyword>
<organism evidence="3 4">
    <name type="scientific">Apiospora phragmitis</name>
    <dbReference type="NCBI Taxonomy" id="2905665"/>
    <lineage>
        <taxon>Eukaryota</taxon>
        <taxon>Fungi</taxon>
        <taxon>Dikarya</taxon>
        <taxon>Ascomycota</taxon>
        <taxon>Pezizomycotina</taxon>
        <taxon>Sordariomycetes</taxon>
        <taxon>Xylariomycetidae</taxon>
        <taxon>Amphisphaeriales</taxon>
        <taxon>Apiosporaceae</taxon>
        <taxon>Apiospora</taxon>
    </lineage>
</organism>
<keyword evidence="2" id="KW-1133">Transmembrane helix</keyword>
<dbReference type="EMBL" id="JAQQWL010000004">
    <property type="protein sequence ID" value="KAK8075973.1"/>
    <property type="molecule type" value="Genomic_DNA"/>
</dbReference>
<protein>
    <recommendedName>
        <fullName evidence="5">Hexosyltransferase</fullName>
    </recommendedName>
</protein>
<evidence type="ECO:0000313" key="4">
    <source>
        <dbReference type="Proteomes" id="UP001480595"/>
    </source>
</evidence>
<name>A0ABR1VXJ3_9PEZI</name>
<gene>
    <name evidence="3" type="ORF">PG994_003245</name>
</gene>
<evidence type="ECO:0000313" key="3">
    <source>
        <dbReference type="EMBL" id="KAK8075973.1"/>
    </source>
</evidence>
<accession>A0ABR1VXJ3</accession>
<evidence type="ECO:0008006" key="5">
    <source>
        <dbReference type="Google" id="ProtNLM"/>
    </source>
</evidence>
<sequence>MNALIRSHRRRRLLLPLTLPVIVVYLWLPQTYQLSDRVRQTGPWSTQYQLEQTSVPTTDELGCLHGNLPQLDDDDDDNDEFSPADPIHNRVHFIYGLSNPYSKPGSGTFDFLCYLAVRSAILGMKADKVFLNYTYIAEPPSPDPNAAPARNRGSGVSAAT</sequence>
<evidence type="ECO:0000256" key="2">
    <source>
        <dbReference type="SAM" id="Phobius"/>
    </source>
</evidence>
<keyword evidence="4" id="KW-1185">Reference proteome</keyword>
<proteinExistence type="predicted"/>
<keyword evidence="2" id="KW-0472">Membrane</keyword>
<dbReference type="Proteomes" id="UP001480595">
    <property type="component" value="Unassembled WGS sequence"/>
</dbReference>
<dbReference type="GeneID" id="92087717"/>
<reference evidence="3 4" key="1">
    <citation type="submission" date="2023-01" db="EMBL/GenBank/DDBJ databases">
        <title>Analysis of 21 Apiospora genomes using comparative genomics revels a genus with tremendous synthesis potential of carbohydrate active enzymes and secondary metabolites.</title>
        <authorList>
            <person name="Sorensen T."/>
        </authorList>
    </citation>
    <scope>NUCLEOTIDE SEQUENCE [LARGE SCALE GENOMIC DNA]</scope>
    <source>
        <strain evidence="3 4">CBS 135458</strain>
    </source>
</reference>
<evidence type="ECO:0000256" key="1">
    <source>
        <dbReference type="SAM" id="MobiDB-lite"/>
    </source>
</evidence>